<proteinExistence type="predicted"/>
<keyword evidence="1" id="KW-0812">Transmembrane</keyword>
<comment type="caution">
    <text evidence="2">The sequence shown here is derived from an EMBL/GenBank/DDBJ whole genome shotgun (WGS) entry which is preliminary data.</text>
</comment>
<dbReference type="AlphaFoldDB" id="A0A850R2L4"/>
<feature type="transmembrane region" description="Helical" evidence="1">
    <location>
        <begin position="119"/>
        <end position="139"/>
    </location>
</feature>
<dbReference type="EMBL" id="JABZEC010000004">
    <property type="protein sequence ID" value="NVY96590.1"/>
    <property type="molecule type" value="Genomic_DNA"/>
</dbReference>
<dbReference type="RefSeq" id="WP_176942754.1">
    <property type="nucleotide sequence ID" value="NZ_JABZEC010000004.1"/>
</dbReference>
<organism evidence="2 3">
    <name type="scientific">Bombilactobacillus apium</name>
    <dbReference type="NCBI Taxonomy" id="2675299"/>
    <lineage>
        <taxon>Bacteria</taxon>
        <taxon>Bacillati</taxon>
        <taxon>Bacillota</taxon>
        <taxon>Bacilli</taxon>
        <taxon>Lactobacillales</taxon>
        <taxon>Lactobacillaceae</taxon>
        <taxon>Bombilactobacillus</taxon>
    </lineage>
</organism>
<feature type="transmembrane region" description="Helical" evidence="1">
    <location>
        <begin position="50"/>
        <end position="75"/>
    </location>
</feature>
<feature type="transmembrane region" description="Helical" evidence="1">
    <location>
        <begin position="9"/>
        <end position="30"/>
    </location>
</feature>
<keyword evidence="3" id="KW-1185">Reference proteome</keyword>
<evidence type="ECO:0000313" key="3">
    <source>
        <dbReference type="Proteomes" id="UP000563523"/>
    </source>
</evidence>
<accession>A0A850R2L4</accession>
<protein>
    <submittedName>
        <fullName evidence="2">Uncharacterized protein</fullName>
    </submittedName>
</protein>
<feature type="transmembrane region" description="Helical" evidence="1">
    <location>
        <begin position="87"/>
        <end position="107"/>
    </location>
</feature>
<reference evidence="2 3" key="1">
    <citation type="submission" date="2020-06" db="EMBL/GenBank/DDBJ databases">
        <authorList>
            <person name="Kang J."/>
        </authorList>
    </citation>
    <scope>NUCLEOTIDE SEQUENCE [LARGE SCALE GENOMIC DNA]</scope>
    <source>
        <strain evidence="2 3">DCY120</strain>
    </source>
</reference>
<evidence type="ECO:0000256" key="1">
    <source>
        <dbReference type="SAM" id="Phobius"/>
    </source>
</evidence>
<name>A0A850R2L4_9LACO</name>
<evidence type="ECO:0000313" key="2">
    <source>
        <dbReference type="EMBL" id="NVY96590.1"/>
    </source>
</evidence>
<keyword evidence="1" id="KW-1133">Transmembrane helix</keyword>
<feature type="transmembrane region" description="Helical" evidence="1">
    <location>
        <begin position="146"/>
        <end position="166"/>
    </location>
</feature>
<dbReference type="Proteomes" id="UP000563523">
    <property type="component" value="Unassembled WGS sequence"/>
</dbReference>
<sequence length="193" mass="21941">MQSSAVRKLVWRQLGIVMLLAMVVSIWVGTINGDHHDIIRVLIKNNLPVLLPQSLILIVILRQVLTFKSAALLIGVRQQSDLIEKQLLLLAILSVSLYFGVYYGSFLLSGNQLFQDGSIVLGCLILGLRFLFLLILAILLIGGYRFFNPGLILVITLLANFIYHYSFEMTYLLIKYAQIYDPVYRAIHHIYMT</sequence>
<gene>
    <name evidence="2" type="ORF">HU830_05370</name>
</gene>
<keyword evidence="1" id="KW-0472">Membrane</keyword>